<dbReference type="GO" id="GO:0046872">
    <property type="term" value="F:metal ion binding"/>
    <property type="evidence" value="ECO:0007669"/>
    <property type="project" value="UniProtKB-KW"/>
</dbReference>
<dbReference type="SUPFAM" id="SSF46626">
    <property type="entry name" value="Cytochrome c"/>
    <property type="match status" value="2"/>
</dbReference>
<evidence type="ECO:0000256" key="6">
    <source>
        <dbReference type="ARBA" id="ARBA00022764"/>
    </source>
</evidence>
<dbReference type="PIRSF" id="PIRSF000294">
    <property type="entry name" value="Cytochrome-c_peroxidase"/>
    <property type="match status" value="1"/>
</dbReference>
<evidence type="ECO:0000256" key="1">
    <source>
        <dbReference type="ARBA" id="ARBA00004418"/>
    </source>
</evidence>
<feature type="domain" description="Cytochrome c" evidence="10">
    <location>
        <begin position="193"/>
        <end position="318"/>
    </location>
</feature>
<evidence type="ECO:0000256" key="3">
    <source>
        <dbReference type="ARBA" id="ARBA00022617"/>
    </source>
</evidence>
<dbReference type="InterPro" id="IPR009056">
    <property type="entry name" value="Cyt_c-like_dom"/>
</dbReference>
<dbReference type="InterPro" id="IPR026259">
    <property type="entry name" value="MauG/Cytc_peroxidase"/>
</dbReference>
<dbReference type="PROSITE" id="PS51007">
    <property type="entry name" value="CYTC"/>
    <property type="match status" value="2"/>
</dbReference>
<dbReference type="EC" id="1.11.1.5" evidence="11"/>
<feature type="domain" description="Cytochrome c" evidence="10">
    <location>
        <begin position="40"/>
        <end position="149"/>
    </location>
</feature>
<dbReference type="InterPro" id="IPR051395">
    <property type="entry name" value="Cytochrome_c_Peroxidase/MauG"/>
</dbReference>
<keyword evidence="3" id="KW-0349">Heme</keyword>
<dbReference type="PANTHER" id="PTHR30600:SF7">
    <property type="entry name" value="CYTOCHROME C PEROXIDASE-RELATED"/>
    <property type="match status" value="1"/>
</dbReference>
<proteinExistence type="predicted"/>
<evidence type="ECO:0000256" key="9">
    <source>
        <dbReference type="ARBA" id="ARBA00023004"/>
    </source>
</evidence>
<sequence>MKRLLTIMILSMMSPYTHATPWKVIPSRIHAPSDNITTNVKVDLGKMLFMDPRFSSTGTISCNTCHNLMEGGDDSRRVSMGVHGKTGGRNAPTVWNAALQSVQFWDGRAASLEEQAKGPVTNPVEMGMKDLKTAMERVKKIPGYKPLFEKAFGTDGMTIENAAKAVAAFERTLVTPNSRFDKLLKGNRNALNEQEVRGMKMFDSIGCFSCHSGAAFSGPKQKSGVGNYAKFPTHENSYIAKYKLAEDKGRAEATGKDEDRSFFRVPTLRNITDTAPYFHNGSVNDLSEAVRIMGKSQLNKDLTEKEVADLVAFLGTLTGEYPTISMPRLPASSGSSILVE</sequence>
<evidence type="ECO:0000256" key="4">
    <source>
        <dbReference type="ARBA" id="ARBA00022723"/>
    </source>
</evidence>
<dbReference type="PANTHER" id="PTHR30600">
    <property type="entry name" value="CYTOCHROME C PEROXIDASE-RELATED"/>
    <property type="match status" value="1"/>
</dbReference>
<accession>A0A3B0WMT3</accession>
<keyword evidence="6" id="KW-0574">Periplasm</keyword>
<evidence type="ECO:0000259" key="10">
    <source>
        <dbReference type="PROSITE" id="PS51007"/>
    </source>
</evidence>
<evidence type="ECO:0000313" key="11">
    <source>
        <dbReference type="EMBL" id="VAW56641.1"/>
    </source>
</evidence>
<dbReference type="Pfam" id="PF03150">
    <property type="entry name" value="CCP_MauG"/>
    <property type="match status" value="1"/>
</dbReference>
<keyword evidence="2" id="KW-0813">Transport</keyword>
<dbReference type="InterPro" id="IPR036909">
    <property type="entry name" value="Cyt_c-like_dom_sf"/>
</dbReference>
<evidence type="ECO:0000256" key="2">
    <source>
        <dbReference type="ARBA" id="ARBA00022448"/>
    </source>
</evidence>
<evidence type="ECO:0000256" key="7">
    <source>
        <dbReference type="ARBA" id="ARBA00022982"/>
    </source>
</evidence>
<dbReference type="FunFam" id="1.10.760.10:FF:000019">
    <property type="entry name" value="Di-heme cytochrome C peroxidase"/>
    <property type="match status" value="1"/>
</dbReference>
<gene>
    <name evidence="11" type="ORF">MNBD_GAMMA07-2490</name>
</gene>
<reference evidence="11" key="1">
    <citation type="submission" date="2018-06" db="EMBL/GenBank/DDBJ databases">
        <authorList>
            <person name="Zhirakovskaya E."/>
        </authorList>
    </citation>
    <scope>NUCLEOTIDE SEQUENCE</scope>
</reference>
<dbReference type="Gene3D" id="1.10.760.10">
    <property type="entry name" value="Cytochrome c-like domain"/>
    <property type="match status" value="2"/>
</dbReference>
<keyword evidence="8 11" id="KW-0560">Oxidoreductase</keyword>
<keyword evidence="9" id="KW-0408">Iron</keyword>
<comment type="subcellular location">
    <subcellularLocation>
        <location evidence="1">Periplasm</location>
    </subcellularLocation>
</comment>
<name>A0A3B0WMT3_9ZZZZ</name>
<keyword evidence="5" id="KW-0732">Signal</keyword>
<dbReference type="GO" id="GO:0009055">
    <property type="term" value="F:electron transfer activity"/>
    <property type="evidence" value="ECO:0007669"/>
    <property type="project" value="InterPro"/>
</dbReference>
<dbReference type="InterPro" id="IPR004852">
    <property type="entry name" value="Di-haem_cyt_c_peroxidsae"/>
</dbReference>
<evidence type="ECO:0000256" key="5">
    <source>
        <dbReference type="ARBA" id="ARBA00022729"/>
    </source>
</evidence>
<keyword evidence="7" id="KW-0249">Electron transport</keyword>
<keyword evidence="4" id="KW-0479">Metal-binding</keyword>
<dbReference type="AlphaFoldDB" id="A0A3B0WMT3"/>
<evidence type="ECO:0000256" key="8">
    <source>
        <dbReference type="ARBA" id="ARBA00023002"/>
    </source>
</evidence>
<organism evidence="11">
    <name type="scientific">hydrothermal vent metagenome</name>
    <dbReference type="NCBI Taxonomy" id="652676"/>
    <lineage>
        <taxon>unclassified sequences</taxon>
        <taxon>metagenomes</taxon>
        <taxon>ecological metagenomes</taxon>
    </lineage>
</organism>
<dbReference type="GO" id="GO:0042597">
    <property type="term" value="C:periplasmic space"/>
    <property type="evidence" value="ECO:0007669"/>
    <property type="project" value="UniProtKB-SubCell"/>
</dbReference>
<dbReference type="GO" id="GO:0004130">
    <property type="term" value="F:cytochrome-c peroxidase activity"/>
    <property type="evidence" value="ECO:0007669"/>
    <property type="project" value="UniProtKB-EC"/>
</dbReference>
<dbReference type="GO" id="GO:0020037">
    <property type="term" value="F:heme binding"/>
    <property type="evidence" value="ECO:0007669"/>
    <property type="project" value="InterPro"/>
</dbReference>
<protein>
    <submittedName>
        <fullName evidence="11">Cytochrome c551 peroxidase</fullName>
        <ecNumber evidence="11">1.11.1.5</ecNumber>
    </submittedName>
</protein>
<dbReference type="EMBL" id="UOFF01000263">
    <property type="protein sequence ID" value="VAW56641.1"/>
    <property type="molecule type" value="Genomic_DNA"/>
</dbReference>
<keyword evidence="11" id="KW-0575">Peroxidase</keyword>